<dbReference type="FunCoup" id="A0A409YJD8">
    <property type="interactions" value="580"/>
</dbReference>
<organism evidence="4 5">
    <name type="scientific">Gymnopilus dilepis</name>
    <dbReference type="NCBI Taxonomy" id="231916"/>
    <lineage>
        <taxon>Eukaryota</taxon>
        <taxon>Fungi</taxon>
        <taxon>Dikarya</taxon>
        <taxon>Basidiomycota</taxon>
        <taxon>Agaricomycotina</taxon>
        <taxon>Agaricomycetes</taxon>
        <taxon>Agaricomycetidae</taxon>
        <taxon>Agaricales</taxon>
        <taxon>Agaricineae</taxon>
        <taxon>Hymenogastraceae</taxon>
        <taxon>Gymnopilus</taxon>
    </lineage>
</organism>
<feature type="region of interest" description="Disordered" evidence="2">
    <location>
        <begin position="323"/>
        <end position="373"/>
    </location>
</feature>
<keyword evidence="1" id="KW-0195">Cyclin</keyword>
<dbReference type="EMBL" id="NHYE01000767">
    <property type="protein sequence ID" value="PPR03163.1"/>
    <property type="molecule type" value="Genomic_DNA"/>
</dbReference>
<feature type="compositionally biased region" description="Basic and acidic residues" evidence="2">
    <location>
        <begin position="323"/>
        <end position="346"/>
    </location>
</feature>
<dbReference type="InterPro" id="IPR031658">
    <property type="entry name" value="Cyclin_C_2"/>
</dbReference>
<gene>
    <name evidence="4" type="ORF">CVT26_008014</name>
</gene>
<evidence type="ECO:0000313" key="5">
    <source>
        <dbReference type="Proteomes" id="UP000284706"/>
    </source>
</evidence>
<evidence type="ECO:0000259" key="3">
    <source>
        <dbReference type="Pfam" id="PF16899"/>
    </source>
</evidence>
<dbReference type="AlphaFoldDB" id="A0A409YJD8"/>
<evidence type="ECO:0000256" key="2">
    <source>
        <dbReference type="SAM" id="MobiDB-lite"/>
    </source>
</evidence>
<accession>A0A409YJD8</accession>
<dbReference type="Pfam" id="PF16899">
    <property type="entry name" value="Cyclin_C_2"/>
    <property type="match status" value="1"/>
</dbReference>
<proteinExistence type="predicted"/>
<dbReference type="GO" id="GO:0006357">
    <property type="term" value="P:regulation of transcription by RNA polymerase II"/>
    <property type="evidence" value="ECO:0007669"/>
    <property type="project" value="InterPro"/>
</dbReference>
<reference evidence="4 5" key="1">
    <citation type="journal article" date="2018" name="Evol. Lett.">
        <title>Horizontal gene cluster transfer increased hallucinogenic mushroom diversity.</title>
        <authorList>
            <person name="Reynolds H.T."/>
            <person name="Vijayakumar V."/>
            <person name="Gluck-Thaler E."/>
            <person name="Korotkin H.B."/>
            <person name="Matheny P.B."/>
            <person name="Slot J.C."/>
        </authorList>
    </citation>
    <scope>NUCLEOTIDE SEQUENCE [LARGE SCALE GENOMIC DNA]</scope>
    <source>
        <strain evidence="4 5">SRW20</strain>
    </source>
</reference>
<dbReference type="GO" id="GO:0016538">
    <property type="term" value="F:cyclin-dependent protein serine/threonine kinase regulator activity"/>
    <property type="evidence" value="ECO:0007669"/>
    <property type="project" value="InterPro"/>
</dbReference>
<dbReference type="InterPro" id="IPR036915">
    <property type="entry name" value="Cyclin-like_sf"/>
</dbReference>
<dbReference type="Proteomes" id="UP000284706">
    <property type="component" value="Unassembled WGS sequence"/>
</dbReference>
<dbReference type="PANTHER" id="PTHR10026">
    <property type="entry name" value="CYCLIN"/>
    <property type="match status" value="1"/>
</dbReference>
<comment type="caution">
    <text evidence="4">The sequence shown here is derived from an EMBL/GenBank/DDBJ whole genome shotgun (WGS) entry which is preliminary data.</text>
</comment>
<dbReference type="OrthoDB" id="340962at2759"/>
<dbReference type="InParanoid" id="A0A409YJD8"/>
<dbReference type="STRING" id="231916.A0A409YJD8"/>
<dbReference type="InterPro" id="IPR043198">
    <property type="entry name" value="Cyclin/Ssn8"/>
</dbReference>
<keyword evidence="5" id="KW-1185">Reference proteome</keyword>
<feature type="domain" description="Cyclin C-terminal" evidence="3">
    <location>
        <begin position="177"/>
        <end position="286"/>
    </location>
</feature>
<dbReference type="SUPFAM" id="SSF47954">
    <property type="entry name" value="Cyclin-like"/>
    <property type="match status" value="2"/>
</dbReference>
<dbReference type="CDD" id="cd20525">
    <property type="entry name" value="CYCLIN_CCNH_rpt2"/>
    <property type="match status" value="1"/>
</dbReference>
<evidence type="ECO:0000313" key="4">
    <source>
        <dbReference type="EMBL" id="PPR03163.1"/>
    </source>
</evidence>
<evidence type="ECO:0000256" key="1">
    <source>
        <dbReference type="ARBA" id="ARBA00023127"/>
    </source>
</evidence>
<name>A0A409YJD8_9AGAR</name>
<protein>
    <recommendedName>
        <fullName evidence="3">Cyclin C-terminal domain-containing protein</fullName>
    </recommendedName>
</protein>
<dbReference type="CDD" id="cd20524">
    <property type="entry name" value="CYCLIN_CCNH_rpt1"/>
    <property type="match status" value="1"/>
</dbReference>
<dbReference type="Gene3D" id="1.10.472.10">
    <property type="entry name" value="Cyclin-like"/>
    <property type="match status" value="1"/>
</dbReference>
<sequence>MTATSTNGVATPPPPSKVSLYEASTQCKNWRFSAEQLAHTRATLNEAAVRVIQKTFEDHELCQLKGVFQPGSSNNVSFLNADEEVLLVKLYITKITQLCGLFHFPEEVEATAITYLKRFYLKNTVMDWHPKNVMQTTNNPISLEAYTHHIPKTSPNDVLDLEFLVAQSLGFEFAVWHAHRALWGIWLDIQVRSIIHCSLLVSPSEVCDQNLPIVSQKLSPELYNTALGHIRASRLTDAELIYTPSQIALAAFALTVPEIASQWLATKLPSEVTNLKQATEEIMLLITTHGQSPNVESVREVDRRLRLCKNPEKVVGSKAYLARKQDEERRTQEKRDRKAAESQKPADEEDVFGNELGQKRQGLVDYDDDDDDD</sequence>